<evidence type="ECO:0000313" key="3">
    <source>
        <dbReference type="EMBL" id="CCU73202.1"/>
    </source>
</evidence>
<evidence type="ECO:0000256" key="1">
    <source>
        <dbReference type="ARBA" id="ARBA00022723"/>
    </source>
</evidence>
<dbReference type="PATRIC" id="fig|1298593.3.peg.2708"/>
<name>M5DUW4_9GAMM</name>
<dbReference type="EMBL" id="HF680312">
    <property type="protein sequence ID" value="CCU73202.1"/>
    <property type="molecule type" value="Genomic_DNA"/>
</dbReference>
<dbReference type="SUPFAM" id="SSF53800">
    <property type="entry name" value="Chelatase"/>
    <property type="match status" value="1"/>
</dbReference>
<evidence type="ECO:0000313" key="4">
    <source>
        <dbReference type="Proteomes" id="UP000011866"/>
    </source>
</evidence>
<sequence length="133" mass="14536">MTTPAATVATILLAHGSSDANWLAPFDNLLAHIRSGLDSERVELAYMELADPSLHHQVATLAAAGYSRIDILPLFFAAGRHLRKDVPAMLEQQQNELKQQGYDLEISLHSPVGLEPEVANAISNIVIRRISTQ</sequence>
<proteinExistence type="predicted"/>
<dbReference type="GO" id="GO:0016829">
    <property type="term" value="F:lyase activity"/>
    <property type="evidence" value="ECO:0007669"/>
    <property type="project" value="UniProtKB-KW"/>
</dbReference>
<dbReference type="RefSeq" id="WP_015487912.1">
    <property type="nucleotide sequence ID" value="NC_020888.1"/>
</dbReference>
<dbReference type="GeneID" id="79177559"/>
<keyword evidence="4" id="KW-1185">Reference proteome</keyword>
<dbReference type="CDD" id="cd03416">
    <property type="entry name" value="CbiX_SirB_N"/>
    <property type="match status" value="1"/>
</dbReference>
<dbReference type="KEGG" id="tol:TOL_2806"/>
<reference evidence="3 4" key="1">
    <citation type="journal article" date="2013" name="Genome Announc.">
        <title>Genome Sequence of Thalassolituus oleivorans MIL-1 (DSM 14913T).</title>
        <authorList>
            <person name="Golyshin P.N."/>
            <person name="Werner J."/>
            <person name="Chernikova T.N."/>
            <person name="Tran H."/>
            <person name="Ferrer M."/>
            <person name="Yakimov M.M."/>
            <person name="Teeling H."/>
            <person name="Golyshina O.V."/>
        </authorList>
    </citation>
    <scope>NUCLEOTIDE SEQUENCE [LARGE SCALE GENOMIC DNA]</scope>
    <source>
        <strain evidence="3 4">MIL-1</strain>
    </source>
</reference>
<dbReference type="PANTHER" id="PTHR33542:SF3">
    <property type="entry name" value="SIROHYDROCHLORIN FERROCHELATASE, CHLOROPLASTIC"/>
    <property type="match status" value="1"/>
</dbReference>
<dbReference type="Pfam" id="PF01903">
    <property type="entry name" value="CbiX"/>
    <property type="match status" value="1"/>
</dbReference>
<dbReference type="Gene3D" id="3.40.50.1400">
    <property type="match status" value="1"/>
</dbReference>
<dbReference type="AlphaFoldDB" id="M5DUW4"/>
<protein>
    <submittedName>
        <fullName evidence="3">Cobalamin (Vitamin B12) biosynthesis CbiX protein</fullName>
    </submittedName>
</protein>
<keyword evidence="2" id="KW-0456">Lyase</keyword>
<dbReference type="InterPro" id="IPR050963">
    <property type="entry name" value="Sirohydro_Cobaltochel/CbiX"/>
</dbReference>
<gene>
    <name evidence="3" type="ORF">TOL_2806</name>
</gene>
<dbReference type="InterPro" id="IPR002762">
    <property type="entry name" value="CbiX-like"/>
</dbReference>
<dbReference type="eggNOG" id="COG2138">
    <property type="taxonomic scope" value="Bacteria"/>
</dbReference>
<dbReference type="STRING" id="187493.CN03_04380"/>
<dbReference type="GO" id="GO:0046872">
    <property type="term" value="F:metal ion binding"/>
    <property type="evidence" value="ECO:0007669"/>
    <property type="project" value="UniProtKB-KW"/>
</dbReference>
<dbReference type="PANTHER" id="PTHR33542">
    <property type="entry name" value="SIROHYDROCHLORIN FERROCHELATASE, CHLOROPLASTIC"/>
    <property type="match status" value="1"/>
</dbReference>
<evidence type="ECO:0000256" key="2">
    <source>
        <dbReference type="ARBA" id="ARBA00023239"/>
    </source>
</evidence>
<dbReference type="Proteomes" id="UP000011866">
    <property type="component" value="Chromosome"/>
</dbReference>
<organism evidence="3 4">
    <name type="scientific">Thalassolituus oleivorans MIL-1</name>
    <dbReference type="NCBI Taxonomy" id="1298593"/>
    <lineage>
        <taxon>Bacteria</taxon>
        <taxon>Pseudomonadati</taxon>
        <taxon>Pseudomonadota</taxon>
        <taxon>Gammaproteobacteria</taxon>
        <taxon>Oceanospirillales</taxon>
        <taxon>Oceanospirillaceae</taxon>
        <taxon>Thalassolituus</taxon>
    </lineage>
</organism>
<keyword evidence="1" id="KW-0479">Metal-binding</keyword>
<dbReference type="HOGENOM" id="CLU_065901_2_2_6"/>
<accession>M5DUW4</accession>